<dbReference type="AlphaFoldDB" id="A0A327QE17"/>
<sequence>MENILVTGGYGQLGQTFQALAGRYPQYNFTFTDVEQLDITNQDAVNAFLAGGQFAYLINCAAYTAVDKAETEEEIAFKLNFEATLYLAEACAANNTQLIHVSTDYVFDGKANKPYKETEEASPNSVYGASKARGEAVALGSDPRSIVLRTSWLYSNYGVNFANRMQQLMAERNELNIVFDQVGTPTYAGDLAQAIMAIIETVSVNRDHQLGGVYHFSNEGVASWFDFAYAIKELTGAACEVFPITSEAYPTPAQRPTYSVLNKTKIKETFGIKIPYWKESLRTCLGK</sequence>
<dbReference type="GO" id="GO:0005829">
    <property type="term" value="C:cytosol"/>
    <property type="evidence" value="ECO:0007669"/>
    <property type="project" value="TreeGrafter"/>
</dbReference>
<dbReference type="NCBIfam" id="TIGR01214">
    <property type="entry name" value="rmlD"/>
    <property type="match status" value="1"/>
</dbReference>
<evidence type="ECO:0000256" key="3">
    <source>
        <dbReference type="ARBA" id="ARBA00012929"/>
    </source>
</evidence>
<dbReference type="InterPro" id="IPR005913">
    <property type="entry name" value="dTDP_dehydrorham_reduct"/>
</dbReference>
<dbReference type="GO" id="GO:0019305">
    <property type="term" value="P:dTDP-rhamnose biosynthetic process"/>
    <property type="evidence" value="ECO:0007669"/>
    <property type="project" value="UniProtKB-UniPathway"/>
</dbReference>
<reference evidence="8 9" key="1">
    <citation type="submission" date="2018-06" db="EMBL/GenBank/DDBJ databases">
        <title>Genomic Encyclopedia of Archaeal and Bacterial Type Strains, Phase II (KMG-II): from individual species to whole genera.</title>
        <authorList>
            <person name="Goeker M."/>
        </authorList>
    </citation>
    <scope>NUCLEOTIDE SEQUENCE [LARGE SCALE GENOMIC DNA]</scope>
    <source>
        <strain evidence="8 9">DSM 23857</strain>
    </source>
</reference>
<name>A0A327QE17_9BACT</name>
<organism evidence="8 9">
    <name type="scientific">Chitinophaga skermanii</name>
    <dbReference type="NCBI Taxonomy" id="331697"/>
    <lineage>
        <taxon>Bacteria</taxon>
        <taxon>Pseudomonadati</taxon>
        <taxon>Bacteroidota</taxon>
        <taxon>Chitinophagia</taxon>
        <taxon>Chitinophagales</taxon>
        <taxon>Chitinophagaceae</taxon>
        <taxon>Chitinophaga</taxon>
    </lineage>
</organism>
<accession>A0A327QE17</accession>
<evidence type="ECO:0000256" key="4">
    <source>
        <dbReference type="ARBA" id="ARBA00017099"/>
    </source>
</evidence>
<comment type="function">
    <text evidence="6">Catalyzes the reduction of dTDP-6-deoxy-L-lyxo-4-hexulose to yield dTDP-L-rhamnose.</text>
</comment>
<evidence type="ECO:0000313" key="9">
    <source>
        <dbReference type="Proteomes" id="UP000249547"/>
    </source>
</evidence>
<feature type="domain" description="RmlD-like substrate binding" evidence="7">
    <location>
        <begin position="3"/>
        <end position="285"/>
    </location>
</feature>
<dbReference type="Proteomes" id="UP000249547">
    <property type="component" value="Unassembled WGS sequence"/>
</dbReference>
<keyword evidence="9" id="KW-1185">Reference proteome</keyword>
<evidence type="ECO:0000313" key="8">
    <source>
        <dbReference type="EMBL" id="RAI99886.1"/>
    </source>
</evidence>
<comment type="similarity">
    <text evidence="2 6">Belongs to the dTDP-4-dehydrorhamnose reductase family.</text>
</comment>
<dbReference type="UniPathway" id="UPA00124"/>
<evidence type="ECO:0000256" key="5">
    <source>
        <dbReference type="ARBA" id="ARBA00048200"/>
    </source>
</evidence>
<proteinExistence type="inferred from homology"/>
<dbReference type="InterPro" id="IPR029903">
    <property type="entry name" value="RmlD-like-bd"/>
</dbReference>
<dbReference type="Gene3D" id="3.40.50.720">
    <property type="entry name" value="NAD(P)-binding Rossmann-like Domain"/>
    <property type="match status" value="1"/>
</dbReference>
<dbReference type="PANTHER" id="PTHR10491:SF4">
    <property type="entry name" value="METHIONINE ADENOSYLTRANSFERASE 2 SUBUNIT BETA"/>
    <property type="match status" value="1"/>
</dbReference>
<dbReference type="PANTHER" id="PTHR10491">
    <property type="entry name" value="DTDP-4-DEHYDRORHAMNOSE REDUCTASE"/>
    <property type="match status" value="1"/>
</dbReference>
<evidence type="ECO:0000256" key="1">
    <source>
        <dbReference type="ARBA" id="ARBA00004781"/>
    </source>
</evidence>
<dbReference type="EC" id="1.1.1.133" evidence="3 6"/>
<dbReference type="CDD" id="cd05254">
    <property type="entry name" value="dTDP_HR_like_SDR_e"/>
    <property type="match status" value="1"/>
</dbReference>
<dbReference type="RefSeq" id="WP_111599829.1">
    <property type="nucleotide sequence ID" value="NZ_QLLL01000009.1"/>
</dbReference>
<keyword evidence="6" id="KW-0560">Oxidoreductase</keyword>
<dbReference type="GO" id="GO:0008831">
    <property type="term" value="F:dTDP-4-dehydrorhamnose reductase activity"/>
    <property type="evidence" value="ECO:0007669"/>
    <property type="project" value="UniProtKB-EC"/>
</dbReference>
<protein>
    <recommendedName>
        <fullName evidence="4 6">dTDP-4-dehydrorhamnose reductase</fullName>
        <ecNumber evidence="3 6">1.1.1.133</ecNumber>
    </recommendedName>
</protein>
<dbReference type="Pfam" id="PF04321">
    <property type="entry name" value="RmlD_sub_bind"/>
    <property type="match status" value="1"/>
</dbReference>
<dbReference type="SUPFAM" id="SSF51735">
    <property type="entry name" value="NAD(P)-binding Rossmann-fold domains"/>
    <property type="match status" value="1"/>
</dbReference>
<evidence type="ECO:0000259" key="7">
    <source>
        <dbReference type="Pfam" id="PF04321"/>
    </source>
</evidence>
<gene>
    <name evidence="8" type="ORF">LX64_04440</name>
</gene>
<dbReference type="OrthoDB" id="9803892at2"/>
<comment type="catalytic activity">
    <reaction evidence="5">
        <text>dTDP-beta-L-rhamnose + NADP(+) = dTDP-4-dehydro-beta-L-rhamnose + NADPH + H(+)</text>
        <dbReference type="Rhea" id="RHEA:21796"/>
        <dbReference type="ChEBI" id="CHEBI:15378"/>
        <dbReference type="ChEBI" id="CHEBI:57510"/>
        <dbReference type="ChEBI" id="CHEBI:57783"/>
        <dbReference type="ChEBI" id="CHEBI:58349"/>
        <dbReference type="ChEBI" id="CHEBI:62830"/>
        <dbReference type="EC" id="1.1.1.133"/>
    </reaction>
</comment>
<evidence type="ECO:0000256" key="2">
    <source>
        <dbReference type="ARBA" id="ARBA00010944"/>
    </source>
</evidence>
<dbReference type="EMBL" id="QLLL01000009">
    <property type="protein sequence ID" value="RAI99886.1"/>
    <property type="molecule type" value="Genomic_DNA"/>
</dbReference>
<evidence type="ECO:0000256" key="6">
    <source>
        <dbReference type="RuleBase" id="RU364082"/>
    </source>
</evidence>
<dbReference type="Gene3D" id="3.90.25.10">
    <property type="entry name" value="UDP-galactose 4-epimerase, domain 1"/>
    <property type="match status" value="1"/>
</dbReference>
<dbReference type="InterPro" id="IPR036291">
    <property type="entry name" value="NAD(P)-bd_dom_sf"/>
</dbReference>
<comment type="caution">
    <text evidence="8">The sequence shown here is derived from an EMBL/GenBank/DDBJ whole genome shotgun (WGS) entry which is preliminary data.</text>
</comment>
<comment type="pathway">
    <text evidence="1 6">Carbohydrate biosynthesis; dTDP-L-rhamnose biosynthesis.</text>
</comment>
<keyword evidence="6" id="KW-0521">NADP</keyword>